<keyword evidence="1" id="KW-0812">Transmembrane</keyword>
<evidence type="ECO:0000313" key="3">
    <source>
        <dbReference type="EMBL" id="HIR41430.1"/>
    </source>
</evidence>
<comment type="caution">
    <text evidence="3">The sequence shown here is derived from an EMBL/GenBank/DDBJ whole genome shotgun (WGS) entry which is preliminary data.</text>
</comment>
<feature type="domain" description="Peptidase M56" evidence="2">
    <location>
        <begin position="104"/>
        <end position="276"/>
    </location>
</feature>
<reference evidence="3" key="2">
    <citation type="journal article" date="2021" name="PeerJ">
        <title>Extensive microbial diversity within the chicken gut microbiome revealed by metagenomics and culture.</title>
        <authorList>
            <person name="Gilroy R."/>
            <person name="Ravi A."/>
            <person name="Getino M."/>
            <person name="Pursley I."/>
            <person name="Horton D.L."/>
            <person name="Alikhan N.F."/>
            <person name="Baker D."/>
            <person name="Gharbi K."/>
            <person name="Hall N."/>
            <person name="Watson M."/>
            <person name="Adriaenssens E.M."/>
            <person name="Foster-Nyarko E."/>
            <person name="Jarju S."/>
            <person name="Secka A."/>
            <person name="Antonio M."/>
            <person name="Oren A."/>
            <person name="Chaudhuri R.R."/>
            <person name="La Ragione R."/>
            <person name="Hildebrand F."/>
            <person name="Pallen M.J."/>
        </authorList>
    </citation>
    <scope>NUCLEOTIDE SEQUENCE</scope>
    <source>
        <strain evidence="3">CHK184-25365</strain>
    </source>
</reference>
<feature type="transmembrane region" description="Helical" evidence="1">
    <location>
        <begin position="101"/>
        <end position="124"/>
    </location>
</feature>
<dbReference type="InterPro" id="IPR008756">
    <property type="entry name" value="Peptidase_M56"/>
</dbReference>
<dbReference type="EMBL" id="DVGY01000144">
    <property type="protein sequence ID" value="HIR41430.1"/>
    <property type="molecule type" value="Genomic_DNA"/>
</dbReference>
<feature type="transmembrane region" description="Helical" evidence="1">
    <location>
        <begin position="44"/>
        <end position="65"/>
    </location>
</feature>
<feature type="transmembrane region" description="Helical" evidence="1">
    <location>
        <begin position="318"/>
        <end position="337"/>
    </location>
</feature>
<evidence type="ECO:0000259" key="2">
    <source>
        <dbReference type="Pfam" id="PF05569"/>
    </source>
</evidence>
<keyword evidence="1" id="KW-1133">Transmembrane helix</keyword>
<dbReference type="CDD" id="cd07341">
    <property type="entry name" value="M56_BlaR1_MecR1_like"/>
    <property type="match status" value="1"/>
</dbReference>
<dbReference type="Proteomes" id="UP000886749">
    <property type="component" value="Unassembled WGS sequence"/>
</dbReference>
<accession>A0A9D1DEB7</accession>
<dbReference type="InterPro" id="IPR052173">
    <property type="entry name" value="Beta-lactam_resp_regulator"/>
</dbReference>
<dbReference type="AlphaFoldDB" id="A0A9D1DEB7"/>
<dbReference type="PANTHER" id="PTHR34978:SF3">
    <property type="entry name" value="SLR0241 PROTEIN"/>
    <property type="match status" value="1"/>
</dbReference>
<name>A0A9D1DEB7_9FIRM</name>
<gene>
    <name evidence="3" type="ORF">IAB36_06360</name>
</gene>
<feature type="transmembrane region" description="Helical" evidence="1">
    <location>
        <begin position="20"/>
        <end position="37"/>
    </location>
</feature>
<organism evidence="3 4">
    <name type="scientific">Candidatus Egerieicola pullicola</name>
    <dbReference type="NCBI Taxonomy" id="2840775"/>
    <lineage>
        <taxon>Bacteria</taxon>
        <taxon>Bacillati</taxon>
        <taxon>Bacillota</taxon>
        <taxon>Clostridia</taxon>
        <taxon>Eubacteriales</taxon>
        <taxon>Oscillospiraceae</taxon>
        <taxon>Oscillospiraceae incertae sedis</taxon>
        <taxon>Candidatus Egerieicola</taxon>
    </lineage>
</organism>
<dbReference type="Pfam" id="PF05569">
    <property type="entry name" value="Peptidase_M56"/>
    <property type="match status" value="1"/>
</dbReference>
<proteinExistence type="predicted"/>
<keyword evidence="1" id="KW-0472">Membrane</keyword>
<reference evidence="3" key="1">
    <citation type="submission" date="2020-10" db="EMBL/GenBank/DDBJ databases">
        <authorList>
            <person name="Gilroy R."/>
        </authorList>
    </citation>
    <scope>NUCLEOTIDE SEQUENCE</scope>
    <source>
        <strain evidence="3">CHK184-25365</strain>
    </source>
</reference>
<evidence type="ECO:0000313" key="4">
    <source>
        <dbReference type="Proteomes" id="UP000886749"/>
    </source>
</evidence>
<dbReference type="PANTHER" id="PTHR34978">
    <property type="entry name" value="POSSIBLE SENSOR-TRANSDUCER PROTEIN BLAR"/>
    <property type="match status" value="1"/>
</dbReference>
<protein>
    <submittedName>
        <fullName evidence="3">M56 family metallopeptidase</fullName>
    </submittedName>
</protein>
<evidence type="ECO:0000256" key="1">
    <source>
        <dbReference type="SAM" id="Phobius"/>
    </source>
</evidence>
<sequence>MFDDANRFYSSAISVNSQSVIMAVLWISLLIVVFHLIRKRIKLVQNFGIVTLIIMLLLMLVRVFFPLDFKFTKNIPSILYGNLEYFFEKVTLFSIPGIDFAVTPLAILLTVWAVGSVVSFLLFVHRSRKALRCLKDSMHAPLPKDQEILDMAENRMGKSHRVMLYRALVMTPLTYGYFRPKILIPAGKKYSDQELYCALLHELFHFYHRDAWIKLLVQLLCSLLWWNPLMYLFQRDVTQTLELHCDAATYARMTSMERCDYMTTLANAVKASKEMKILAMQSTGSSSELAAEMGRDRMNQRISLLIGAHKMPKHSKRYYFLVTLVMVAALFCTYLFIFTPLHTQYYGLENWTSGIPVTQENSYLVEYPEDCYFLVVSNSSSSEQSNHTITPLDNPETVRQALEERQLEVKTVDKEGFLQVLADTGSQDPQTDYLFWAYLYFPDLLTQEERDSFSMEY</sequence>